<name>A0A7C9LKD9_9RHOB</name>
<reference evidence="10 11" key="1">
    <citation type="submission" date="2019-06" db="EMBL/GenBank/DDBJ databases">
        <title>Enrichment of Autotrophic Halophilic Microorganisms from Red Sea Brine Pool Using Microbial Electrosynthesis System.</title>
        <authorList>
            <person name="Alqahtani M.F."/>
            <person name="Bajracharya S."/>
            <person name="Katuri K.P."/>
            <person name="Ali M."/>
            <person name="Saikaly P.E."/>
        </authorList>
    </citation>
    <scope>NUCLEOTIDE SEQUENCE [LARGE SCALE GENOMIC DNA]</scope>
    <source>
        <strain evidence="10">MES6</strain>
    </source>
</reference>
<feature type="transmembrane region" description="Helical" evidence="9">
    <location>
        <begin position="28"/>
        <end position="53"/>
    </location>
</feature>
<dbReference type="InterPro" id="IPR001901">
    <property type="entry name" value="Translocase_SecE/Sec61-g"/>
</dbReference>
<keyword evidence="3 9" id="KW-1003">Cell membrane</keyword>
<dbReference type="GO" id="GO:0005886">
    <property type="term" value="C:plasma membrane"/>
    <property type="evidence" value="ECO:0007669"/>
    <property type="project" value="UniProtKB-SubCell"/>
</dbReference>
<dbReference type="GO" id="GO:0009306">
    <property type="term" value="P:protein secretion"/>
    <property type="evidence" value="ECO:0007669"/>
    <property type="project" value="UniProtKB-UniRule"/>
</dbReference>
<dbReference type="AlphaFoldDB" id="A0A7C9LKD9"/>
<keyword evidence="8 9" id="KW-0472">Membrane</keyword>
<dbReference type="EMBL" id="VENJ01000005">
    <property type="protein sequence ID" value="MTJ03919.1"/>
    <property type="molecule type" value="Genomic_DNA"/>
</dbReference>
<dbReference type="Proteomes" id="UP000483078">
    <property type="component" value="Unassembled WGS sequence"/>
</dbReference>
<comment type="subcellular location">
    <subcellularLocation>
        <location evidence="9">Cell membrane</location>
        <topology evidence="9">Single-pass membrane protein</topology>
    </subcellularLocation>
    <subcellularLocation>
        <location evidence="1">Membrane</location>
    </subcellularLocation>
</comment>
<evidence type="ECO:0000256" key="1">
    <source>
        <dbReference type="ARBA" id="ARBA00004370"/>
    </source>
</evidence>
<keyword evidence="6 9" id="KW-1133">Transmembrane helix</keyword>
<gene>
    <name evidence="9 10" type="primary">secE</name>
    <name evidence="10" type="ORF">FH759_04370</name>
</gene>
<evidence type="ECO:0000313" key="11">
    <source>
        <dbReference type="Proteomes" id="UP000483078"/>
    </source>
</evidence>
<evidence type="ECO:0000313" key="10">
    <source>
        <dbReference type="EMBL" id="MTJ03919.1"/>
    </source>
</evidence>
<evidence type="ECO:0000256" key="8">
    <source>
        <dbReference type="ARBA" id="ARBA00023136"/>
    </source>
</evidence>
<dbReference type="InterPro" id="IPR038379">
    <property type="entry name" value="SecE_sf"/>
</dbReference>
<dbReference type="Pfam" id="PF00584">
    <property type="entry name" value="SecE"/>
    <property type="match status" value="1"/>
</dbReference>
<dbReference type="HAMAP" id="MF_00422">
    <property type="entry name" value="SecE"/>
    <property type="match status" value="1"/>
</dbReference>
<evidence type="ECO:0000256" key="2">
    <source>
        <dbReference type="ARBA" id="ARBA00022448"/>
    </source>
</evidence>
<keyword evidence="5 9" id="KW-0653">Protein transport</keyword>
<comment type="function">
    <text evidence="9">Essential subunit of the Sec protein translocation channel SecYEG. Clamps together the 2 halves of SecY. May contact the channel plug during translocation.</text>
</comment>
<organism evidence="10 11">
    <name type="scientific">Sediminimonas qiaohouensis</name>
    <dbReference type="NCBI Taxonomy" id="552061"/>
    <lineage>
        <taxon>Bacteria</taxon>
        <taxon>Pseudomonadati</taxon>
        <taxon>Pseudomonadota</taxon>
        <taxon>Alphaproteobacteria</taxon>
        <taxon>Rhodobacterales</taxon>
        <taxon>Roseobacteraceae</taxon>
        <taxon>Sediminimonas</taxon>
    </lineage>
</organism>
<evidence type="ECO:0000256" key="7">
    <source>
        <dbReference type="ARBA" id="ARBA00023010"/>
    </source>
</evidence>
<dbReference type="PANTHER" id="PTHR33910:SF1">
    <property type="entry name" value="PROTEIN TRANSLOCASE SUBUNIT SECE"/>
    <property type="match status" value="1"/>
</dbReference>
<dbReference type="GO" id="GO:0065002">
    <property type="term" value="P:intracellular protein transmembrane transport"/>
    <property type="evidence" value="ECO:0007669"/>
    <property type="project" value="UniProtKB-UniRule"/>
</dbReference>
<evidence type="ECO:0000256" key="3">
    <source>
        <dbReference type="ARBA" id="ARBA00022475"/>
    </source>
</evidence>
<dbReference type="GO" id="GO:0008320">
    <property type="term" value="F:protein transmembrane transporter activity"/>
    <property type="evidence" value="ECO:0007669"/>
    <property type="project" value="UniProtKB-UniRule"/>
</dbReference>
<keyword evidence="2 9" id="KW-0813">Transport</keyword>
<evidence type="ECO:0000256" key="6">
    <source>
        <dbReference type="ARBA" id="ARBA00022989"/>
    </source>
</evidence>
<protein>
    <recommendedName>
        <fullName evidence="9">Protein translocase subunit SecE</fullName>
    </recommendedName>
</protein>
<keyword evidence="7 9" id="KW-0811">Translocation</keyword>
<evidence type="ECO:0000256" key="9">
    <source>
        <dbReference type="HAMAP-Rule" id="MF_00422"/>
    </source>
</evidence>
<dbReference type="NCBIfam" id="TIGR00964">
    <property type="entry name" value="secE_bact"/>
    <property type="match status" value="1"/>
</dbReference>
<dbReference type="GO" id="GO:0043952">
    <property type="term" value="P:protein transport by the Sec complex"/>
    <property type="evidence" value="ECO:0007669"/>
    <property type="project" value="UniProtKB-UniRule"/>
</dbReference>
<dbReference type="InterPro" id="IPR005807">
    <property type="entry name" value="SecE_bac"/>
</dbReference>
<evidence type="ECO:0000256" key="5">
    <source>
        <dbReference type="ARBA" id="ARBA00022927"/>
    </source>
</evidence>
<sequence length="65" mass="7236">MARTNPLQFIQQVRSEVAKVIWPTRREVLLTTVMVFIMAALTALFFSLVDLAIKGGLKGILSLFA</sequence>
<dbReference type="PANTHER" id="PTHR33910">
    <property type="entry name" value="PROTEIN TRANSLOCASE SUBUNIT SECE"/>
    <property type="match status" value="1"/>
</dbReference>
<dbReference type="RefSeq" id="WP_273248515.1">
    <property type="nucleotide sequence ID" value="NZ_VENJ01000005.1"/>
</dbReference>
<accession>A0A7C9LKD9</accession>
<dbReference type="Gene3D" id="1.20.5.1030">
    <property type="entry name" value="Preprotein translocase secy subunit"/>
    <property type="match status" value="1"/>
</dbReference>
<comment type="caution">
    <text evidence="10">The sequence shown here is derived from an EMBL/GenBank/DDBJ whole genome shotgun (WGS) entry which is preliminary data.</text>
</comment>
<evidence type="ECO:0000256" key="4">
    <source>
        <dbReference type="ARBA" id="ARBA00022692"/>
    </source>
</evidence>
<comment type="subunit">
    <text evidence="9">Component of the Sec protein translocase complex. Heterotrimer consisting of SecY, SecE and SecG subunits. The heterotrimers can form oligomers, although 1 heterotrimer is thought to be able to translocate proteins. Interacts with the ribosome. Interacts with SecDF, and other proteins may be involved. Interacts with SecA.</text>
</comment>
<keyword evidence="4 9" id="KW-0812">Transmembrane</keyword>
<proteinExistence type="inferred from homology"/>
<dbReference type="GO" id="GO:0006605">
    <property type="term" value="P:protein targeting"/>
    <property type="evidence" value="ECO:0007669"/>
    <property type="project" value="UniProtKB-UniRule"/>
</dbReference>
<comment type="similarity">
    <text evidence="9">Belongs to the SecE/SEC61-gamma family.</text>
</comment>